<comment type="caution">
    <text evidence="2">The sequence shown here is derived from an EMBL/GenBank/DDBJ whole genome shotgun (WGS) entry which is preliminary data.</text>
</comment>
<dbReference type="EMBL" id="NEBY01000073">
    <property type="protein sequence ID" value="PRJ65712.1"/>
    <property type="molecule type" value="Genomic_DNA"/>
</dbReference>
<evidence type="ECO:0000259" key="1">
    <source>
        <dbReference type="Pfam" id="PF03865"/>
    </source>
</evidence>
<dbReference type="Pfam" id="PF03865">
    <property type="entry name" value="ShlB"/>
    <property type="match status" value="1"/>
</dbReference>
<sequence length="149" mass="16864">MQIFTAGVDFTHSFTIGNQPFRFNTSWNGQWNGTPLTQQDKFSIGGRYTVRGFDGELSLSGEKGWLWRNELGWNISNKGHELYLGIDRGKVYSSQEELQIGDSLMGGIIGLHGKLWGINYDYFVGVPIKKPEGFRTSHVTTGFNVSYRF</sequence>
<reference evidence="2 3" key="1">
    <citation type="submission" date="2017-04" db="EMBL/GenBank/DDBJ databases">
        <title>Haemophilus influenzae in COPD genome sequencing project.</title>
        <authorList>
            <person name="Murphy T.F."/>
            <person name="Kong Y."/>
            <person name="Nadendla S."/>
            <person name="Tettelin H."/>
            <person name="Pettigrew M."/>
        </authorList>
    </citation>
    <scope>NUCLEOTIDE SEQUENCE [LARGE SCALE GENOMIC DNA]</scope>
    <source>
        <strain evidence="2 3">56P127H1</strain>
    </source>
</reference>
<name>A0A2S9RS62_HAEIF</name>
<dbReference type="GO" id="GO:0098046">
    <property type="term" value="C:type V protein secretion system complex"/>
    <property type="evidence" value="ECO:0007669"/>
    <property type="project" value="TreeGrafter"/>
</dbReference>
<proteinExistence type="predicted"/>
<dbReference type="PANTHER" id="PTHR34597">
    <property type="entry name" value="SLR1661 PROTEIN"/>
    <property type="match status" value="1"/>
</dbReference>
<organism evidence="2 3">
    <name type="scientific">Haemophilus influenzae</name>
    <dbReference type="NCBI Taxonomy" id="727"/>
    <lineage>
        <taxon>Bacteria</taxon>
        <taxon>Pseudomonadati</taxon>
        <taxon>Pseudomonadota</taxon>
        <taxon>Gammaproteobacteria</taxon>
        <taxon>Pasteurellales</taxon>
        <taxon>Pasteurellaceae</taxon>
        <taxon>Haemophilus</taxon>
    </lineage>
</organism>
<dbReference type="InterPro" id="IPR051544">
    <property type="entry name" value="TPS_OM_transporter"/>
</dbReference>
<dbReference type="PANTHER" id="PTHR34597:SF3">
    <property type="entry name" value="OUTER MEMBRANE TRANSPORTER CDIB"/>
    <property type="match status" value="1"/>
</dbReference>
<protein>
    <submittedName>
        <fullName evidence="2">Hemolysin secretion/activation protein ShlB/FhaC/HecB</fullName>
    </submittedName>
</protein>
<dbReference type="GO" id="GO:0046819">
    <property type="term" value="P:protein secretion by the type V secretion system"/>
    <property type="evidence" value="ECO:0007669"/>
    <property type="project" value="TreeGrafter"/>
</dbReference>
<evidence type="ECO:0000313" key="3">
    <source>
        <dbReference type="Proteomes" id="UP000238532"/>
    </source>
</evidence>
<accession>A0A2S9RS62</accession>
<feature type="domain" description="Haemolysin activator HlyB C-terminal" evidence="1">
    <location>
        <begin position="1"/>
        <end position="112"/>
    </location>
</feature>
<dbReference type="AlphaFoldDB" id="A0A2S9RS62"/>
<dbReference type="InterPro" id="IPR005565">
    <property type="entry name" value="Hemolysn_activator_HlyB_C"/>
</dbReference>
<dbReference type="Gene3D" id="2.40.160.50">
    <property type="entry name" value="membrane protein fhac: a member of the omp85/tpsb transporter family"/>
    <property type="match status" value="1"/>
</dbReference>
<gene>
    <name evidence="2" type="ORF">BV102_01178</name>
</gene>
<evidence type="ECO:0000313" key="2">
    <source>
        <dbReference type="EMBL" id="PRJ65712.1"/>
    </source>
</evidence>
<dbReference type="GO" id="GO:0008320">
    <property type="term" value="F:protein transmembrane transporter activity"/>
    <property type="evidence" value="ECO:0007669"/>
    <property type="project" value="TreeGrafter"/>
</dbReference>
<dbReference type="Proteomes" id="UP000238532">
    <property type="component" value="Unassembled WGS sequence"/>
</dbReference>